<organism evidence="2 3">
    <name type="scientific">Streptomyces liliifuscus</name>
    <dbReference type="NCBI Taxonomy" id="2797636"/>
    <lineage>
        <taxon>Bacteria</taxon>
        <taxon>Bacillati</taxon>
        <taxon>Actinomycetota</taxon>
        <taxon>Actinomycetes</taxon>
        <taxon>Kitasatosporales</taxon>
        <taxon>Streptomycetaceae</taxon>
        <taxon>Streptomyces</taxon>
    </lineage>
</organism>
<dbReference type="KEGG" id="slf:JEQ17_20865"/>
<protein>
    <submittedName>
        <fullName evidence="2">SMI1/KNR4 family protein</fullName>
    </submittedName>
</protein>
<dbReference type="InterPro" id="IPR037883">
    <property type="entry name" value="Knr4/Smi1-like_sf"/>
</dbReference>
<sequence length="202" mass="22249">MTVDESWEKVERWLARYAPEDELPEPAGRDDLARLSEQAGIRLPPDIEQSLLRHNGSGLVTVVPPGFVLYGVDEIARSYTEWHVLKSDEPVYVPIGSLGPLEMTVDTRTGHIGSYDPVQGYVRDDDPLGASFSALLAFVADALDSSPPWIAMLPGGEEWEATHEDADFPGTLSWTDEAGEPADWDMNSLNRRFGFTDDGNSS</sequence>
<accession>A0A7T7KX04</accession>
<evidence type="ECO:0000313" key="2">
    <source>
        <dbReference type="EMBL" id="QQM41661.1"/>
    </source>
</evidence>
<dbReference type="RefSeq" id="WP_200396651.1">
    <property type="nucleotide sequence ID" value="NZ_CP066831.1"/>
</dbReference>
<dbReference type="Gene3D" id="3.40.1580.10">
    <property type="entry name" value="SMI1/KNR4-like"/>
    <property type="match status" value="1"/>
</dbReference>
<dbReference type="Proteomes" id="UP000595636">
    <property type="component" value="Chromosome"/>
</dbReference>
<dbReference type="InterPro" id="IPR018958">
    <property type="entry name" value="Knr4/Smi1-like_dom"/>
</dbReference>
<proteinExistence type="predicted"/>
<reference evidence="2 3" key="1">
    <citation type="submission" date="2020-12" db="EMBL/GenBank/DDBJ databases">
        <title>A novel species.</title>
        <authorList>
            <person name="Li K."/>
        </authorList>
    </citation>
    <scope>NUCLEOTIDE SEQUENCE [LARGE SCALE GENOMIC DNA]</scope>
    <source>
        <strain evidence="2 3">ZYC-3</strain>
    </source>
</reference>
<dbReference type="SUPFAM" id="SSF160631">
    <property type="entry name" value="SMI1/KNR4-like"/>
    <property type="match status" value="1"/>
</dbReference>
<dbReference type="Pfam" id="PF09346">
    <property type="entry name" value="SMI1_KNR4"/>
    <property type="match status" value="1"/>
</dbReference>
<dbReference type="EMBL" id="CP066831">
    <property type="protein sequence ID" value="QQM41661.1"/>
    <property type="molecule type" value="Genomic_DNA"/>
</dbReference>
<evidence type="ECO:0000313" key="3">
    <source>
        <dbReference type="Proteomes" id="UP000595636"/>
    </source>
</evidence>
<keyword evidence="3" id="KW-1185">Reference proteome</keyword>
<dbReference type="AlphaFoldDB" id="A0A7T7KX04"/>
<evidence type="ECO:0000259" key="1">
    <source>
        <dbReference type="Pfam" id="PF09346"/>
    </source>
</evidence>
<name>A0A7T7KX04_9ACTN</name>
<feature type="domain" description="Knr4/Smi1-like" evidence="1">
    <location>
        <begin position="27"/>
        <end position="97"/>
    </location>
</feature>
<gene>
    <name evidence="2" type="ORF">JEQ17_20865</name>
</gene>